<name>A0A9P6M6N8_MORAP</name>
<dbReference type="GO" id="GO:0006338">
    <property type="term" value="P:chromatin remodeling"/>
    <property type="evidence" value="ECO:0007669"/>
    <property type="project" value="TreeGrafter"/>
</dbReference>
<dbReference type="Pfam" id="PF01593">
    <property type="entry name" value="Amino_oxidase"/>
    <property type="match status" value="1"/>
</dbReference>
<dbReference type="InterPro" id="IPR001613">
    <property type="entry name" value="Flavin_amine_oxidase"/>
</dbReference>
<evidence type="ECO:0000256" key="6">
    <source>
        <dbReference type="SAM" id="MobiDB-lite"/>
    </source>
</evidence>
<gene>
    <name evidence="8" type="ORF">BGZ70_000972</name>
</gene>
<dbReference type="PANTHER" id="PTHR10742">
    <property type="entry name" value="FLAVIN MONOAMINE OXIDASE"/>
    <property type="match status" value="1"/>
</dbReference>
<dbReference type="GO" id="GO:0003682">
    <property type="term" value="F:chromatin binding"/>
    <property type="evidence" value="ECO:0007669"/>
    <property type="project" value="TreeGrafter"/>
</dbReference>
<comment type="cofactor">
    <cofactor evidence="1 5">
        <name>FAD</name>
        <dbReference type="ChEBI" id="CHEBI:57692"/>
    </cofactor>
</comment>
<evidence type="ECO:0000256" key="3">
    <source>
        <dbReference type="ARBA" id="ARBA00023002"/>
    </source>
</evidence>
<evidence type="ECO:0000256" key="2">
    <source>
        <dbReference type="ARBA" id="ARBA00005995"/>
    </source>
</evidence>
<reference evidence="8" key="1">
    <citation type="journal article" date="2020" name="Fungal Divers.">
        <title>Resolving the Mortierellaceae phylogeny through synthesis of multi-gene phylogenetics and phylogenomics.</title>
        <authorList>
            <person name="Vandepol N."/>
            <person name="Liber J."/>
            <person name="Desiro A."/>
            <person name="Na H."/>
            <person name="Kennedy M."/>
            <person name="Barry K."/>
            <person name="Grigoriev I.V."/>
            <person name="Miller A.N."/>
            <person name="O'Donnell K."/>
            <person name="Stajich J.E."/>
            <person name="Bonito G."/>
        </authorList>
    </citation>
    <scope>NUCLEOTIDE SEQUENCE</scope>
    <source>
        <strain evidence="8">CK1249</strain>
    </source>
</reference>
<protein>
    <recommendedName>
        <fullName evidence="5">Amine oxidase</fullName>
        <ecNumber evidence="5">1.4.3.-</ecNumber>
    </recommendedName>
</protein>
<dbReference type="InterPro" id="IPR050281">
    <property type="entry name" value="Flavin_monoamine_oxidase"/>
</dbReference>
<keyword evidence="9" id="KW-1185">Reference proteome</keyword>
<feature type="binding site" evidence="4">
    <location>
        <position position="248"/>
    </location>
    <ligand>
        <name>FAD</name>
        <dbReference type="ChEBI" id="CHEBI:57692"/>
    </ligand>
</feature>
<dbReference type="PANTHER" id="PTHR10742:SF386">
    <property type="entry name" value="LYSINE-SPECIFIC HISTONE DEMETHYLASE 1A"/>
    <property type="match status" value="1"/>
</dbReference>
<dbReference type="AlphaFoldDB" id="A0A9P6M6N8"/>
<dbReference type="SUPFAM" id="SSF51905">
    <property type="entry name" value="FAD/NAD(P)-binding domain"/>
    <property type="match status" value="1"/>
</dbReference>
<dbReference type="GO" id="GO:0050660">
    <property type="term" value="F:flavin adenine dinucleotide binding"/>
    <property type="evidence" value="ECO:0007669"/>
    <property type="project" value="TreeGrafter"/>
</dbReference>
<comment type="caution">
    <text evidence="8">The sequence shown here is derived from an EMBL/GenBank/DDBJ whole genome shotgun (WGS) entry which is preliminary data.</text>
</comment>
<dbReference type="InterPro" id="IPR002937">
    <property type="entry name" value="Amino_oxidase"/>
</dbReference>
<keyword evidence="5" id="KW-0274">FAD</keyword>
<evidence type="ECO:0000313" key="9">
    <source>
        <dbReference type="Proteomes" id="UP000738359"/>
    </source>
</evidence>
<proteinExistence type="inferred from homology"/>
<feature type="binding site" evidence="4">
    <location>
        <begin position="36"/>
        <end position="37"/>
    </location>
    <ligand>
        <name>FAD</name>
        <dbReference type="ChEBI" id="CHEBI:57692"/>
    </ligand>
</feature>
<evidence type="ECO:0000313" key="8">
    <source>
        <dbReference type="EMBL" id="KAF9968655.1"/>
    </source>
</evidence>
<sequence>MTVQKQNILIIGGGMAGLGAAKELSKHPSVHVTLLEARDQLGGRIVTRRNLISPDMEASGLVPPGSSEIAFDFGASWIHGVDEANPIMRLVKAGHVEYYHTDSDIVYLDRNQQGKPAVPLPTEESNHYWSVVWDLLDHAREYAELNREYIPEDMSLKQWLVQYLESRQSTDPKADNYMSEQDQRIVPALSMYWADENAIPVERASMKFLDAERIFPGDHSLVTNGFDRIIKVLACELKGVRVLLEHIVDKIEYTESEVKVSTNRGIFTADQVLVTLPLGVLKAQSKTLFSPQLPLPKELAIERLSFGTMFKIILFFPTCFWPTQDHFINFLPTTSSATLTSPADIQPDPVLTAQFKLNEPQIEALTTYMKDLANYSSMVHLYQKPILIGYATNRAAELMERLSDAEARMVYVCQMAHYFPQLIPEQYQPPLVEQPSSDVHHHNEGQATPTPPLRGEALWPKVSFMSRWNQDPFARGSYTGIPIHASTSDLEAFEIPVGARMYCALDGDDDYEHDMGDTQNNNDDRTSEGSPALTSVDDRDCGRVFFAGEHTSSSRFASIHGAMMSGEREAARMLGQHYRAL</sequence>
<feature type="region of interest" description="Disordered" evidence="6">
    <location>
        <begin position="431"/>
        <end position="454"/>
    </location>
</feature>
<accession>A0A9P6M6N8</accession>
<dbReference type="Proteomes" id="UP000738359">
    <property type="component" value="Unassembled WGS sequence"/>
</dbReference>
<feature type="domain" description="Amine oxidase" evidence="7">
    <location>
        <begin position="15"/>
        <end position="574"/>
    </location>
</feature>
<dbReference type="OrthoDB" id="5046242at2759"/>
<keyword evidence="3 5" id="KW-0560">Oxidoreductase</keyword>
<dbReference type="InterPro" id="IPR036188">
    <property type="entry name" value="FAD/NAD-bd_sf"/>
</dbReference>
<feature type="region of interest" description="Disordered" evidence="6">
    <location>
        <begin position="510"/>
        <end position="536"/>
    </location>
</feature>
<organism evidence="8 9">
    <name type="scientific">Mortierella alpina</name>
    <name type="common">Oleaginous fungus</name>
    <name type="synonym">Mortierella renispora</name>
    <dbReference type="NCBI Taxonomy" id="64518"/>
    <lineage>
        <taxon>Eukaryota</taxon>
        <taxon>Fungi</taxon>
        <taxon>Fungi incertae sedis</taxon>
        <taxon>Mucoromycota</taxon>
        <taxon>Mortierellomycotina</taxon>
        <taxon>Mortierellomycetes</taxon>
        <taxon>Mortierellales</taxon>
        <taxon>Mortierellaceae</taxon>
        <taxon>Mortierella</taxon>
    </lineage>
</organism>
<comment type="similarity">
    <text evidence="2 5">Belongs to the flavin monoamine oxidase family.</text>
</comment>
<dbReference type="Gene3D" id="3.90.660.10">
    <property type="match status" value="1"/>
</dbReference>
<evidence type="ECO:0000256" key="1">
    <source>
        <dbReference type="ARBA" id="ARBA00001974"/>
    </source>
</evidence>
<dbReference type="SUPFAM" id="SSF54373">
    <property type="entry name" value="FAD-linked reductases, C-terminal domain"/>
    <property type="match status" value="1"/>
</dbReference>
<dbReference type="EC" id="1.4.3.-" evidence="5"/>
<dbReference type="PRINTS" id="PR00757">
    <property type="entry name" value="AMINEOXDASEF"/>
</dbReference>
<dbReference type="Gene3D" id="3.50.50.60">
    <property type="entry name" value="FAD/NAD(P)-binding domain"/>
    <property type="match status" value="1"/>
</dbReference>
<evidence type="ECO:0000256" key="5">
    <source>
        <dbReference type="RuleBase" id="RU362067"/>
    </source>
</evidence>
<evidence type="ECO:0000259" key="7">
    <source>
        <dbReference type="Pfam" id="PF01593"/>
    </source>
</evidence>
<dbReference type="EMBL" id="JAAAHY010000012">
    <property type="protein sequence ID" value="KAF9968655.1"/>
    <property type="molecule type" value="Genomic_DNA"/>
</dbReference>
<evidence type="ECO:0000256" key="4">
    <source>
        <dbReference type="PIRSR" id="PIRSR601613-1"/>
    </source>
</evidence>
<dbReference type="GO" id="GO:0016491">
    <property type="term" value="F:oxidoreductase activity"/>
    <property type="evidence" value="ECO:0007669"/>
    <property type="project" value="UniProtKB-KW"/>
</dbReference>
<keyword evidence="5" id="KW-0285">Flavoprotein</keyword>